<dbReference type="Proteomes" id="UP001596044">
    <property type="component" value="Unassembled WGS sequence"/>
</dbReference>
<evidence type="ECO:0000313" key="2">
    <source>
        <dbReference type="EMBL" id="MFC5451089.1"/>
    </source>
</evidence>
<feature type="transmembrane region" description="Helical" evidence="1">
    <location>
        <begin position="155"/>
        <end position="174"/>
    </location>
</feature>
<keyword evidence="1" id="KW-1133">Transmembrane helix</keyword>
<organism evidence="2 3">
    <name type="scientific">Paenibacillus aestuarii</name>
    <dbReference type="NCBI Taxonomy" id="516965"/>
    <lineage>
        <taxon>Bacteria</taxon>
        <taxon>Bacillati</taxon>
        <taxon>Bacillota</taxon>
        <taxon>Bacilli</taxon>
        <taxon>Bacillales</taxon>
        <taxon>Paenibacillaceae</taxon>
        <taxon>Paenibacillus</taxon>
    </lineage>
</organism>
<protein>
    <submittedName>
        <fullName evidence="2">CBO0543 family protein</fullName>
    </submittedName>
</protein>
<keyword evidence="1" id="KW-0472">Membrane</keyword>
<feature type="transmembrane region" description="Helical" evidence="1">
    <location>
        <begin position="56"/>
        <end position="74"/>
    </location>
</feature>
<sequence length="195" mass="23182">MQWDQIEQLTAKEHQLEMSWWASHTLFSTNWWIITAVNVLCFLLFIVFIDRNRKNQIIIGFMIAFTIVGIVDETGKYFGFWTYPYEFIQFLERFNAVNFFVIPCLFTLIYQWFTKWLNYLVATLGLALVNSYIGEPLFVALGIYRMNTWTYTRSFLTMLVMGIIIKSLTDLLVVNSGIEKLDRELHFPLRRKTKI</sequence>
<feature type="transmembrane region" description="Helical" evidence="1">
    <location>
        <begin position="94"/>
        <end position="113"/>
    </location>
</feature>
<gene>
    <name evidence="2" type="ORF">ACFPOG_22895</name>
</gene>
<accession>A0ABW0KCG6</accession>
<name>A0ABW0KCG6_9BACL</name>
<evidence type="ECO:0000256" key="1">
    <source>
        <dbReference type="SAM" id="Phobius"/>
    </source>
</evidence>
<dbReference type="RefSeq" id="WP_270879493.1">
    <property type="nucleotide sequence ID" value="NZ_JAQFVF010000025.1"/>
</dbReference>
<dbReference type="NCBIfam" id="NF041644">
    <property type="entry name" value="CBO0543_fam"/>
    <property type="match status" value="1"/>
</dbReference>
<proteinExistence type="predicted"/>
<keyword evidence="1" id="KW-0812">Transmembrane</keyword>
<reference evidence="3" key="1">
    <citation type="journal article" date="2019" name="Int. J. Syst. Evol. Microbiol.">
        <title>The Global Catalogue of Microorganisms (GCM) 10K type strain sequencing project: providing services to taxonomists for standard genome sequencing and annotation.</title>
        <authorList>
            <consortium name="The Broad Institute Genomics Platform"/>
            <consortium name="The Broad Institute Genome Sequencing Center for Infectious Disease"/>
            <person name="Wu L."/>
            <person name="Ma J."/>
        </authorList>
    </citation>
    <scope>NUCLEOTIDE SEQUENCE [LARGE SCALE GENOMIC DNA]</scope>
    <source>
        <strain evidence="3">KACC 11904</strain>
    </source>
</reference>
<dbReference type="EMBL" id="JBHSMJ010000031">
    <property type="protein sequence ID" value="MFC5451089.1"/>
    <property type="molecule type" value="Genomic_DNA"/>
</dbReference>
<feature type="transmembrane region" description="Helical" evidence="1">
    <location>
        <begin position="31"/>
        <end position="49"/>
    </location>
</feature>
<keyword evidence="3" id="KW-1185">Reference proteome</keyword>
<comment type="caution">
    <text evidence="2">The sequence shown here is derived from an EMBL/GenBank/DDBJ whole genome shotgun (WGS) entry which is preliminary data.</text>
</comment>
<dbReference type="InterPro" id="IPR048147">
    <property type="entry name" value="CBO0543-like"/>
</dbReference>
<feature type="transmembrane region" description="Helical" evidence="1">
    <location>
        <begin position="120"/>
        <end position="143"/>
    </location>
</feature>
<evidence type="ECO:0000313" key="3">
    <source>
        <dbReference type="Proteomes" id="UP001596044"/>
    </source>
</evidence>